<sequence length="295" mass="31314">MQDLLTVISLGSIYLLFALGMSLTWGTIDILNFSHGSIFMFSTFTSYLVLGETTLPFVAVALIAVVVGAVLSVAIQVLAFEQIIKRARTKKNAEMQILIGGIGIAIIPLAIAQHHTKSNPFGLRASSFEVETWLLGDLRVTNISVITIVVAVALWAAVSLWLHRSRHGLALRSIGVDAEVASLMGVDRRRLALATMAVSGGLAGLAGVLFTFSLGALTPESGDTLLVKAFAIIILGGVGSMLGVAFGAFFLAACEVWVLTQTSGSWVEAVSFGLIFLVLLVRPAGVFGRKEVRRT</sequence>
<comment type="subcellular location">
    <subcellularLocation>
        <location evidence="1">Cell membrane</location>
        <topology evidence="1">Multi-pass membrane protein</topology>
    </subcellularLocation>
</comment>
<evidence type="ECO:0000256" key="3">
    <source>
        <dbReference type="ARBA" id="ARBA00022475"/>
    </source>
</evidence>
<dbReference type="InterPro" id="IPR001851">
    <property type="entry name" value="ABC_transp_permease"/>
</dbReference>
<evidence type="ECO:0000256" key="4">
    <source>
        <dbReference type="ARBA" id="ARBA00022692"/>
    </source>
</evidence>
<evidence type="ECO:0000256" key="7">
    <source>
        <dbReference type="ARBA" id="ARBA00023136"/>
    </source>
</evidence>
<evidence type="ECO:0000313" key="10">
    <source>
        <dbReference type="EMBL" id="MDT9591694.1"/>
    </source>
</evidence>
<evidence type="ECO:0000256" key="6">
    <source>
        <dbReference type="ARBA" id="ARBA00022989"/>
    </source>
</evidence>
<feature type="transmembrane region" description="Helical" evidence="9">
    <location>
        <begin position="92"/>
        <end position="111"/>
    </location>
</feature>
<dbReference type="RefSeq" id="WP_315730678.1">
    <property type="nucleotide sequence ID" value="NZ_JAVYII010000001.1"/>
</dbReference>
<comment type="caution">
    <text evidence="10">The sequence shown here is derived from an EMBL/GenBank/DDBJ whole genome shotgun (WGS) entry which is preliminary data.</text>
</comment>
<gene>
    <name evidence="10" type="ORF">RDV89_01350</name>
</gene>
<feature type="transmembrane region" description="Helical" evidence="9">
    <location>
        <begin position="229"/>
        <end position="254"/>
    </location>
</feature>
<dbReference type="PANTHER" id="PTHR11795:SF445">
    <property type="entry name" value="AMINO ACID ABC TRANSPORTER PERMEASE PROTEIN"/>
    <property type="match status" value="1"/>
</dbReference>
<evidence type="ECO:0000256" key="1">
    <source>
        <dbReference type="ARBA" id="ARBA00004651"/>
    </source>
</evidence>
<reference evidence="10 11" key="1">
    <citation type="submission" date="2023-08" db="EMBL/GenBank/DDBJ databases">
        <title>Nocardioides seae sp. nov., a bacterium isolated from a soil.</title>
        <authorList>
            <person name="Wang X."/>
        </authorList>
    </citation>
    <scope>NUCLEOTIDE SEQUENCE [LARGE SCALE GENOMIC DNA]</scope>
    <source>
        <strain evidence="10 11">YZH12</strain>
    </source>
</reference>
<keyword evidence="4 9" id="KW-0812">Transmembrane</keyword>
<dbReference type="InterPro" id="IPR052157">
    <property type="entry name" value="BCAA_transport_permease"/>
</dbReference>
<organism evidence="10 11">
    <name type="scientific">Nocardioides imazamoxiresistens</name>
    <dbReference type="NCBI Taxonomy" id="3231893"/>
    <lineage>
        <taxon>Bacteria</taxon>
        <taxon>Bacillati</taxon>
        <taxon>Actinomycetota</taxon>
        <taxon>Actinomycetes</taxon>
        <taxon>Propionibacteriales</taxon>
        <taxon>Nocardioidaceae</taxon>
        <taxon>Nocardioides</taxon>
    </lineage>
</organism>
<feature type="transmembrane region" description="Helical" evidence="9">
    <location>
        <begin position="266"/>
        <end position="285"/>
    </location>
</feature>
<dbReference type="PANTHER" id="PTHR11795">
    <property type="entry name" value="BRANCHED-CHAIN AMINO ACID TRANSPORT SYSTEM PERMEASE PROTEIN LIVH"/>
    <property type="match status" value="1"/>
</dbReference>
<dbReference type="CDD" id="cd06582">
    <property type="entry name" value="TM_PBP1_LivH_like"/>
    <property type="match status" value="1"/>
</dbReference>
<protein>
    <submittedName>
        <fullName evidence="10">Branched-chain amino acid ABC transporter permease</fullName>
    </submittedName>
</protein>
<keyword evidence="3" id="KW-1003">Cell membrane</keyword>
<dbReference type="EMBL" id="JAVYII010000001">
    <property type="protein sequence ID" value="MDT9591694.1"/>
    <property type="molecule type" value="Genomic_DNA"/>
</dbReference>
<evidence type="ECO:0000256" key="9">
    <source>
        <dbReference type="SAM" id="Phobius"/>
    </source>
</evidence>
<proteinExistence type="inferred from homology"/>
<feature type="transmembrane region" description="Helical" evidence="9">
    <location>
        <begin position="191"/>
        <end position="217"/>
    </location>
</feature>
<name>A0ABU3PR34_9ACTN</name>
<feature type="transmembrane region" description="Helical" evidence="9">
    <location>
        <begin position="143"/>
        <end position="162"/>
    </location>
</feature>
<accession>A0ABU3PR34</accession>
<keyword evidence="6 9" id="KW-1133">Transmembrane helix</keyword>
<evidence type="ECO:0000313" key="11">
    <source>
        <dbReference type="Proteomes" id="UP001268542"/>
    </source>
</evidence>
<keyword evidence="7 9" id="KW-0472">Membrane</keyword>
<comment type="similarity">
    <text evidence="8">Belongs to the binding-protein-dependent transport system permease family. LivHM subfamily.</text>
</comment>
<feature type="transmembrane region" description="Helical" evidence="9">
    <location>
        <begin position="6"/>
        <end position="23"/>
    </location>
</feature>
<keyword evidence="2" id="KW-0813">Transport</keyword>
<evidence type="ECO:0000256" key="2">
    <source>
        <dbReference type="ARBA" id="ARBA00022448"/>
    </source>
</evidence>
<evidence type="ECO:0000256" key="5">
    <source>
        <dbReference type="ARBA" id="ARBA00022970"/>
    </source>
</evidence>
<keyword evidence="11" id="KW-1185">Reference proteome</keyword>
<dbReference type="Proteomes" id="UP001268542">
    <property type="component" value="Unassembled WGS sequence"/>
</dbReference>
<feature type="transmembrane region" description="Helical" evidence="9">
    <location>
        <begin position="30"/>
        <end position="50"/>
    </location>
</feature>
<dbReference type="Pfam" id="PF02653">
    <property type="entry name" value="BPD_transp_2"/>
    <property type="match status" value="1"/>
</dbReference>
<feature type="transmembrane region" description="Helical" evidence="9">
    <location>
        <begin position="56"/>
        <end position="80"/>
    </location>
</feature>
<evidence type="ECO:0000256" key="8">
    <source>
        <dbReference type="ARBA" id="ARBA00037998"/>
    </source>
</evidence>
<keyword evidence="5" id="KW-0029">Amino-acid transport</keyword>